<organism evidence="2 3">
    <name type="scientific">Amycolatopsis echigonensis</name>
    <dbReference type="NCBI Taxonomy" id="2576905"/>
    <lineage>
        <taxon>Bacteria</taxon>
        <taxon>Bacillati</taxon>
        <taxon>Actinomycetota</taxon>
        <taxon>Actinomycetes</taxon>
        <taxon>Pseudonocardiales</taxon>
        <taxon>Pseudonocardiaceae</taxon>
        <taxon>Amycolatopsis</taxon>
    </lineage>
</organism>
<sequence>MRPFNRAVLRNALGRNNRSEGLALMYELARLPARERQRLIDIAEFMREMPPRLPDDPTSEQVDGWVELAELVSDDDFRRATRQMVLRGETDNRIEFGLNIRPTVLEHARPAAEQGIAPGSDAGHVILDRIVPADLGDAEAQALLDWPRTGKDYCRTARRRGEAEVVSPLPMTRQLHGVGDEPGGASARFAVDGSRSPSPACPWCELAPRRPARATTADAPQPSPDSPATPPASRPSSTGRGSSAPCRRGPGRTSRRCESPRSASR</sequence>
<accession>A0A2N3WTW8</accession>
<feature type="compositionally biased region" description="Pro residues" evidence="1">
    <location>
        <begin position="221"/>
        <end position="233"/>
    </location>
</feature>
<feature type="compositionally biased region" description="Low complexity" evidence="1">
    <location>
        <begin position="234"/>
        <end position="245"/>
    </location>
</feature>
<evidence type="ECO:0000313" key="2">
    <source>
        <dbReference type="EMBL" id="PKV97310.1"/>
    </source>
</evidence>
<keyword evidence="3" id="KW-1185">Reference proteome</keyword>
<gene>
    <name evidence="2" type="ORF">ATK30_8285</name>
</gene>
<evidence type="ECO:0000313" key="3">
    <source>
        <dbReference type="Proteomes" id="UP000233750"/>
    </source>
</evidence>
<comment type="caution">
    <text evidence="2">The sequence shown here is derived from an EMBL/GenBank/DDBJ whole genome shotgun (WGS) entry which is preliminary data.</text>
</comment>
<feature type="region of interest" description="Disordered" evidence="1">
    <location>
        <begin position="210"/>
        <end position="265"/>
    </location>
</feature>
<name>A0A2N3WTW8_9PSEU</name>
<dbReference type="EMBL" id="PJMY01000003">
    <property type="protein sequence ID" value="PKV97310.1"/>
    <property type="molecule type" value="Genomic_DNA"/>
</dbReference>
<proteinExistence type="predicted"/>
<protein>
    <submittedName>
        <fullName evidence="2">Uncharacterized protein</fullName>
    </submittedName>
</protein>
<dbReference type="Proteomes" id="UP000233750">
    <property type="component" value="Unassembled WGS sequence"/>
</dbReference>
<evidence type="ECO:0000256" key="1">
    <source>
        <dbReference type="SAM" id="MobiDB-lite"/>
    </source>
</evidence>
<reference evidence="2 3" key="1">
    <citation type="submission" date="2017-12" db="EMBL/GenBank/DDBJ databases">
        <title>Sequencing the genomes of 1000 Actinobacteria strains.</title>
        <authorList>
            <person name="Klenk H.-P."/>
        </authorList>
    </citation>
    <scope>NUCLEOTIDE SEQUENCE [LARGE SCALE GENOMIC DNA]</scope>
    <source>
        <strain evidence="2 3">DSM 45165</strain>
    </source>
</reference>
<dbReference type="AlphaFoldDB" id="A0A2N3WTW8"/>